<dbReference type="EMBL" id="JAYDYW010000008">
    <property type="protein sequence ID" value="MEE1674614.1"/>
    <property type="molecule type" value="Genomic_DNA"/>
</dbReference>
<gene>
    <name evidence="5" type="ORF">SNR37_004057</name>
</gene>
<name>A0ABU7G6H9_9ALTE</name>
<evidence type="ECO:0000256" key="1">
    <source>
        <dbReference type="ARBA" id="ARBA00004370"/>
    </source>
</evidence>
<keyword evidence="3" id="KW-0732">Signal</keyword>
<feature type="chain" id="PRO_5045254785" evidence="3">
    <location>
        <begin position="16"/>
        <end position="137"/>
    </location>
</feature>
<keyword evidence="2" id="KW-0472">Membrane</keyword>
<evidence type="ECO:0000256" key="3">
    <source>
        <dbReference type="SAM" id="SignalP"/>
    </source>
</evidence>
<comment type="subcellular location">
    <subcellularLocation>
        <location evidence="1">Membrane</location>
    </subcellularLocation>
</comment>
<dbReference type="PANTHER" id="PTHR35603">
    <property type="match status" value="1"/>
</dbReference>
<dbReference type="RefSeq" id="WP_329775696.1">
    <property type="nucleotide sequence ID" value="NZ_JAYDYW010000008.1"/>
</dbReference>
<evidence type="ECO:0000313" key="6">
    <source>
        <dbReference type="Proteomes" id="UP001310248"/>
    </source>
</evidence>
<evidence type="ECO:0000259" key="4">
    <source>
        <dbReference type="Pfam" id="PF05433"/>
    </source>
</evidence>
<protein>
    <submittedName>
        <fullName evidence="5">Glycine zipper 2TM domain-containing protein</fullName>
    </submittedName>
</protein>
<comment type="caution">
    <text evidence="5">The sequence shown here is derived from an EMBL/GenBank/DDBJ whole genome shotgun (WGS) entry which is preliminary data.</text>
</comment>
<dbReference type="PROSITE" id="PS51257">
    <property type="entry name" value="PROKAR_LIPOPROTEIN"/>
    <property type="match status" value="1"/>
</dbReference>
<feature type="signal peptide" evidence="3">
    <location>
        <begin position="1"/>
        <end position="15"/>
    </location>
</feature>
<dbReference type="InterPro" id="IPR008816">
    <property type="entry name" value="Gly_zipper_2TM_dom"/>
</dbReference>
<dbReference type="InterPro" id="IPR051407">
    <property type="entry name" value="Bact_OM_lipoprot/Surf_antigen"/>
</dbReference>
<sequence length="137" mass="14160">MKNLVLLLISSFVLAGCASEPITVLRTSYGEVISEQSVTKSKSNGLATVGGAAIGGLLGNQVGGGRGKTVATVAGAVAGGAAGHQVSKTEEVHYQYIVHMDSGEKFILETKTKRQPIGAKVVVENLSNGRERINVLP</sequence>
<dbReference type="Proteomes" id="UP001310248">
    <property type="component" value="Unassembled WGS sequence"/>
</dbReference>
<dbReference type="Pfam" id="PF05433">
    <property type="entry name" value="Rick_17kDa_Anti"/>
    <property type="match status" value="1"/>
</dbReference>
<feature type="domain" description="Glycine zipper 2TM" evidence="4">
    <location>
        <begin position="47"/>
        <end position="86"/>
    </location>
</feature>
<organism evidence="5 6">
    <name type="scientific">Agarivorans aestuarii</name>
    <dbReference type="NCBI Taxonomy" id="1563703"/>
    <lineage>
        <taxon>Bacteria</taxon>
        <taxon>Pseudomonadati</taxon>
        <taxon>Pseudomonadota</taxon>
        <taxon>Gammaproteobacteria</taxon>
        <taxon>Alteromonadales</taxon>
        <taxon>Alteromonadaceae</taxon>
        <taxon>Agarivorans</taxon>
    </lineage>
</organism>
<proteinExistence type="predicted"/>
<evidence type="ECO:0000313" key="5">
    <source>
        <dbReference type="EMBL" id="MEE1674614.1"/>
    </source>
</evidence>
<accession>A0ABU7G6H9</accession>
<reference evidence="5 6" key="2">
    <citation type="submission" date="2023-12" db="EMBL/GenBank/DDBJ databases">
        <authorList>
            <consortium name="Cladostephus spongiosus"/>
            <person name="Lorente B."/>
            <person name="Cabral C."/>
            <person name="Frias J."/>
            <person name="Faria J."/>
            <person name="Toubarro D."/>
        </authorList>
    </citation>
    <scope>NUCLEOTIDE SEQUENCE [LARGE SCALE GENOMIC DNA]</scope>
    <source>
        <strain evidence="5 6">ZMCS4</strain>
    </source>
</reference>
<dbReference type="PANTHER" id="PTHR35603:SF2">
    <property type="entry name" value="OUTER MEMBRANE LIPOPROTEIN"/>
    <property type="match status" value="1"/>
</dbReference>
<keyword evidence="6" id="KW-1185">Reference proteome</keyword>
<reference evidence="6" key="1">
    <citation type="submission" date="2023-07" db="EMBL/GenBank/DDBJ databases">
        <title>Draft genome sequence of Agarivorans aestuarii strain ZMCS4, a CAZymes producing bacteria isolated from the marine brown algae Clodostephus spongiosus.</title>
        <authorList>
            <person name="Lorente B."/>
            <person name="Cabral C."/>
            <person name="Frias J."/>
            <person name="Faria J."/>
            <person name="Toubarro D."/>
        </authorList>
    </citation>
    <scope>NUCLEOTIDE SEQUENCE [LARGE SCALE GENOMIC DNA]</scope>
    <source>
        <strain evidence="6">ZMCS4</strain>
    </source>
</reference>
<evidence type="ECO:0000256" key="2">
    <source>
        <dbReference type="ARBA" id="ARBA00023136"/>
    </source>
</evidence>